<evidence type="ECO:0000256" key="1">
    <source>
        <dbReference type="ARBA" id="ARBA00009913"/>
    </source>
</evidence>
<dbReference type="SUPFAM" id="SSF53041">
    <property type="entry name" value="Resolvase-like"/>
    <property type="match status" value="1"/>
</dbReference>
<organism evidence="3 5">
    <name type="scientific">Cryobacterium flavum</name>
    <dbReference type="NCBI Taxonomy" id="1424659"/>
    <lineage>
        <taxon>Bacteria</taxon>
        <taxon>Bacillati</taxon>
        <taxon>Actinomycetota</taxon>
        <taxon>Actinomycetes</taxon>
        <taxon>Micrococcales</taxon>
        <taxon>Microbacteriaceae</taxon>
        <taxon>Cryobacterium</taxon>
    </lineage>
</organism>
<dbReference type="InterPro" id="IPR009057">
    <property type="entry name" value="Homeodomain-like_sf"/>
</dbReference>
<evidence type="ECO:0000313" key="6">
    <source>
        <dbReference type="Proteomes" id="UP000298252"/>
    </source>
</evidence>
<proteinExistence type="inferred from homology"/>
<dbReference type="STRING" id="1424659.SAMN05216368_12312"/>
<dbReference type="Proteomes" id="UP000298252">
    <property type="component" value="Unassembled WGS sequence"/>
</dbReference>
<dbReference type="Gene3D" id="1.10.10.60">
    <property type="entry name" value="Homeodomain-like"/>
    <property type="match status" value="1"/>
</dbReference>
<reference evidence="4 6" key="2">
    <citation type="submission" date="2019-03" db="EMBL/GenBank/DDBJ databases">
        <title>Genomics of glacier-inhabiting Cryobacterium strains.</title>
        <authorList>
            <person name="Liu Q."/>
            <person name="Xin Y.-H."/>
        </authorList>
    </citation>
    <scope>NUCLEOTIDE SEQUENCE [LARGE SCALE GENOMIC DNA]</scope>
    <source>
        <strain evidence="4 6">Hh8</strain>
    </source>
</reference>
<feature type="domain" description="Resolvase/invertase-type recombinase catalytic" evidence="2">
    <location>
        <begin position="1"/>
        <end position="25"/>
    </location>
</feature>
<dbReference type="AlphaFoldDB" id="A0A4R8V1G3"/>
<name>A0A4R8V1G3_9MICO</name>
<dbReference type="InterPro" id="IPR036162">
    <property type="entry name" value="Resolvase-like_N_sf"/>
</dbReference>
<dbReference type="PROSITE" id="PS51736">
    <property type="entry name" value="RECOMBINASES_3"/>
    <property type="match status" value="1"/>
</dbReference>
<dbReference type="EMBL" id="FNIB01000023">
    <property type="protein sequence ID" value="SDO55393.1"/>
    <property type="molecule type" value="Genomic_DNA"/>
</dbReference>
<dbReference type="Proteomes" id="UP000199639">
    <property type="component" value="Unassembled WGS sequence"/>
</dbReference>
<keyword evidence="6" id="KW-1185">Reference proteome</keyword>
<dbReference type="GO" id="GO:0003677">
    <property type="term" value="F:DNA binding"/>
    <property type="evidence" value="ECO:0007669"/>
    <property type="project" value="InterPro"/>
</dbReference>
<accession>A0A4R8V1G3</accession>
<reference evidence="3 5" key="1">
    <citation type="submission" date="2016-10" db="EMBL/GenBank/DDBJ databases">
        <authorList>
            <person name="Varghese N."/>
            <person name="Submissions S."/>
        </authorList>
    </citation>
    <scope>NUCLEOTIDE SEQUENCE [LARGE SCALE GENOMIC DNA]</scope>
    <source>
        <strain evidence="3 5">CGMCC 1.11215</strain>
    </source>
</reference>
<evidence type="ECO:0000313" key="4">
    <source>
        <dbReference type="EMBL" id="TFB75126.1"/>
    </source>
</evidence>
<evidence type="ECO:0000313" key="5">
    <source>
        <dbReference type="Proteomes" id="UP000199639"/>
    </source>
</evidence>
<gene>
    <name evidence="4" type="ORF">E3O21_13225</name>
    <name evidence="3" type="ORF">SAMN05216368_12312</name>
</gene>
<comment type="similarity">
    <text evidence="1">Belongs to the site-specific recombinase resolvase family.</text>
</comment>
<dbReference type="EMBL" id="SOFD01000030">
    <property type="protein sequence ID" value="TFB75126.1"/>
    <property type="molecule type" value="Genomic_DNA"/>
</dbReference>
<evidence type="ECO:0000313" key="3">
    <source>
        <dbReference type="EMBL" id="SDO55393.1"/>
    </source>
</evidence>
<dbReference type="InterPro" id="IPR006119">
    <property type="entry name" value="Resolv_N"/>
</dbReference>
<sequence>MVAEFERDLIVQRTKEGLAIAKANGRLLGTKPKLSDRRAKELRDDFDSGDYTLAELAEDYRVSRATIYRTLKRAVGSQ</sequence>
<dbReference type="GO" id="GO:0000150">
    <property type="term" value="F:DNA strand exchange activity"/>
    <property type="evidence" value="ECO:0007669"/>
    <property type="project" value="InterPro"/>
</dbReference>
<evidence type="ECO:0000259" key="2">
    <source>
        <dbReference type="PROSITE" id="PS51736"/>
    </source>
</evidence>
<dbReference type="SUPFAM" id="SSF46689">
    <property type="entry name" value="Homeodomain-like"/>
    <property type="match status" value="1"/>
</dbReference>
<protein>
    <submittedName>
        <fullName evidence="3">Resolvase, N terminal domain</fullName>
    </submittedName>
</protein>